<gene>
    <name evidence="2" type="primary">5</name>
    <name evidence="2" type="ORF">PBI_NESBITT_5</name>
</gene>
<feature type="region of interest" description="Disordered" evidence="1">
    <location>
        <begin position="192"/>
        <end position="231"/>
    </location>
</feature>
<organism evidence="2 3">
    <name type="scientific">Streptomyces phage Nesbitt</name>
    <dbReference type="NCBI Taxonomy" id="2108133"/>
    <lineage>
        <taxon>Viruses</taxon>
        <taxon>Duplodnaviria</taxon>
        <taxon>Heunggongvirae</taxon>
        <taxon>Uroviricota</taxon>
        <taxon>Caudoviricetes</taxon>
        <taxon>Abbeymikolonvirus</taxon>
        <taxon>Abbeymikolonvirus abbeymikolon</taxon>
    </lineage>
</organism>
<reference evidence="3" key="1">
    <citation type="submission" date="2018-02" db="EMBL/GenBank/DDBJ databases">
        <authorList>
            <person name="Cohen D.B."/>
            <person name="Kent A.D."/>
        </authorList>
    </citation>
    <scope>NUCLEOTIDE SEQUENCE [LARGE SCALE GENOMIC DNA]</scope>
</reference>
<evidence type="ECO:0000313" key="2">
    <source>
        <dbReference type="EMBL" id="AVO22262.1"/>
    </source>
</evidence>
<proteinExistence type="predicted"/>
<feature type="region of interest" description="Disordered" evidence="1">
    <location>
        <begin position="13"/>
        <end position="103"/>
    </location>
</feature>
<feature type="compositionally biased region" description="Basic and acidic residues" evidence="1">
    <location>
        <begin position="46"/>
        <end position="77"/>
    </location>
</feature>
<protein>
    <submittedName>
        <fullName evidence="2">Scaffolding protein</fullName>
    </submittedName>
</protein>
<dbReference type="EMBL" id="MH001457">
    <property type="protein sequence ID" value="AVO22262.1"/>
    <property type="molecule type" value="Genomic_DNA"/>
</dbReference>
<evidence type="ECO:0000313" key="3">
    <source>
        <dbReference type="Proteomes" id="UP000241032"/>
    </source>
</evidence>
<dbReference type="Proteomes" id="UP000241032">
    <property type="component" value="Genome"/>
</dbReference>
<sequence length="231" mass="24634">MSITLPLHAVTGDRALGLRKDGRPIWPIKGGSGEGDPGDQGNQGDPAKDAKDGDPDKASKDSKESKDGDPAKDKDGEGALGEGGLKALQSERSARKEAESKATELEAEVKRLQRANAAVKGHDLEAIRTEIRAEFQTQLLESEIRAEAKGKVVEAGEVAKRYPEYFKDVKAGDSDGLTKAVAKLLTDKPYLAEKTDDNPGWGDVGGGQREAVVDEPSSPTDRLRRAYGATK</sequence>
<evidence type="ECO:0000256" key="1">
    <source>
        <dbReference type="SAM" id="MobiDB-lite"/>
    </source>
</evidence>
<accession>A0A2P1JT33</accession>
<feature type="compositionally biased region" description="Basic and acidic residues" evidence="1">
    <location>
        <begin position="92"/>
        <end position="103"/>
    </location>
</feature>
<name>A0A2P1JT33_9CAUD</name>